<keyword evidence="3" id="KW-1185">Reference proteome</keyword>
<comment type="caution">
    <text evidence="2">The sequence shown here is derived from an EMBL/GenBank/DDBJ whole genome shotgun (WGS) entry which is preliminary data.</text>
</comment>
<dbReference type="EMBL" id="BQNB010011229">
    <property type="protein sequence ID" value="GJS87847.1"/>
    <property type="molecule type" value="Genomic_DNA"/>
</dbReference>
<reference evidence="2" key="1">
    <citation type="journal article" date="2022" name="Int. J. Mol. Sci.">
        <title>Draft Genome of Tanacetum Coccineum: Genomic Comparison of Closely Related Tanacetum-Family Plants.</title>
        <authorList>
            <person name="Yamashiro T."/>
            <person name="Shiraishi A."/>
            <person name="Nakayama K."/>
            <person name="Satake H."/>
        </authorList>
    </citation>
    <scope>NUCLEOTIDE SEQUENCE</scope>
</reference>
<organism evidence="2 3">
    <name type="scientific">Tanacetum coccineum</name>
    <dbReference type="NCBI Taxonomy" id="301880"/>
    <lineage>
        <taxon>Eukaryota</taxon>
        <taxon>Viridiplantae</taxon>
        <taxon>Streptophyta</taxon>
        <taxon>Embryophyta</taxon>
        <taxon>Tracheophyta</taxon>
        <taxon>Spermatophyta</taxon>
        <taxon>Magnoliopsida</taxon>
        <taxon>eudicotyledons</taxon>
        <taxon>Gunneridae</taxon>
        <taxon>Pentapetalae</taxon>
        <taxon>asterids</taxon>
        <taxon>campanulids</taxon>
        <taxon>Asterales</taxon>
        <taxon>Asteraceae</taxon>
        <taxon>Asteroideae</taxon>
        <taxon>Anthemideae</taxon>
        <taxon>Anthemidinae</taxon>
        <taxon>Tanacetum</taxon>
    </lineage>
</organism>
<proteinExistence type="predicted"/>
<evidence type="ECO:0000256" key="1">
    <source>
        <dbReference type="SAM" id="MobiDB-lite"/>
    </source>
</evidence>
<gene>
    <name evidence="2" type="ORF">Tco_0770483</name>
</gene>
<protein>
    <recommendedName>
        <fullName evidence="4">Retrovirus-related Pol polyprotein from transposon TNT 1-94</fullName>
    </recommendedName>
</protein>
<feature type="compositionally biased region" description="Basic residues" evidence="1">
    <location>
        <begin position="304"/>
        <end position="316"/>
    </location>
</feature>
<feature type="region of interest" description="Disordered" evidence="1">
    <location>
        <begin position="276"/>
        <end position="337"/>
    </location>
</feature>
<accession>A0ABQ4ZFB4</accession>
<dbReference type="CDD" id="cd09272">
    <property type="entry name" value="RNase_HI_RT_Ty1"/>
    <property type="match status" value="1"/>
</dbReference>
<reference evidence="2" key="2">
    <citation type="submission" date="2022-01" db="EMBL/GenBank/DDBJ databases">
        <authorList>
            <person name="Yamashiro T."/>
            <person name="Shiraishi A."/>
            <person name="Satake H."/>
            <person name="Nakayama K."/>
        </authorList>
    </citation>
    <scope>NUCLEOTIDE SEQUENCE</scope>
</reference>
<dbReference type="Proteomes" id="UP001151760">
    <property type="component" value="Unassembled WGS sequence"/>
</dbReference>
<name>A0ABQ4ZFB4_9ASTR</name>
<evidence type="ECO:0008006" key="4">
    <source>
        <dbReference type="Google" id="ProtNLM"/>
    </source>
</evidence>
<evidence type="ECO:0000313" key="2">
    <source>
        <dbReference type="EMBL" id="GJS87847.1"/>
    </source>
</evidence>
<evidence type="ECO:0000313" key="3">
    <source>
        <dbReference type="Proteomes" id="UP001151760"/>
    </source>
</evidence>
<feature type="compositionally biased region" description="Polar residues" evidence="1">
    <location>
        <begin position="276"/>
        <end position="286"/>
    </location>
</feature>
<sequence>MGMYISSQSSCDFTTVTIIGESEDEGTIEEIIQNYYDHEDGETTPRFERTQYSVFKIWNQYNIMEDIKRGPYSKKSPIRRIQLLDTPGEKEQNRIQRIRACTHQRPLRNKDQYAVFKIWNQYNILEDIKRGPYSKKSLICRDLDNSTSNILIPLDSWTSGLLVYKLPLSGHLADYDVLYDKVPIFCDNTSAIVISNNPVLHSRTKHIDIRYHFIRDHILKGDIELYFVPTDLQLADIITKSLAEPSFTRLIAELGMLNIDKEVNAGSIANKSLSETTVQTVDQPKASTDKRSNNKKIPSSSKPKTCKNARQPKSKKPVAETQHAEKSVATANATKSL</sequence>